<feature type="transmembrane region" description="Helical" evidence="2">
    <location>
        <begin position="119"/>
        <end position="143"/>
    </location>
</feature>
<feature type="transmembrane region" description="Helical" evidence="2">
    <location>
        <begin position="932"/>
        <end position="951"/>
    </location>
</feature>
<dbReference type="PANTHER" id="PTHR11360">
    <property type="entry name" value="MONOCARBOXYLATE TRANSPORTER"/>
    <property type="match status" value="1"/>
</dbReference>
<feature type="transmembrane region" description="Helical" evidence="2">
    <location>
        <begin position="208"/>
        <end position="228"/>
    </location>
</feature>
<comment type="subcellular location">
    <subcellularLocation>
        <location evidence="1">Membrane</location>
        <topology evidence="1">Multi-pass membrane protein</topology>
    </subcellularLocation>
</comment>
<dbReference type="SUPFAM" id="SSF103473">
    <property type="entry name" value="MFS general substrate transporter"/>
    <property type="match status" value="2"/>
</dbReference>
<evidence type="ECO:0000256" key="2">
    <source>
        <dbReference type="SAM" id="Phobius"/>
    </source>
</evidence>
<keyword evidence="5" id="KW-1185">Reference proteome</keyword>
<evidence type="ECO:0000256" key="1">
    <source>
        <dbReference type="ARBA" id="ARBA00004141"/>
    </source>
</evidence>
<feature type="transmembrane region" description="Helical" evidence="2">
    <location>
        <begin position="963"/>
        <end position="982"/>
    </location>
</feature>
<dbReference type="Pfam" id="PF07690">
    <property type="entry name" value="MFS_1"/>
    <property type="match status" value="2"/>
</dbReference>
<organism evidence="4 5">
    <name type="scientific">Paragonimus skrjabini miyazakii</name>
    <dbReference type="NCBI Taxonomy" id="59628"/>
    <lineage>
        <taxon>Eukaryota</taxon>
        <taxon>Metazoa</taxon>
        <taxon>Spiralia</taxon>
        <taxon>Lophotrochozoa</taxon>
        <taxon>Platyhelminthes</taxon>
        <taxon>Trematoda</taxon>
        <taxon>Digenea</taxon>
        <taxon>Plagiorchiida</taxon>
        <taxon>Troglotremata</taxon>
        <taxon>Troglotrematidae</taxon>
        <taxon>Paragonimus</taxon>
    </lineage>
</organism>
<evidence type="ECO:0000313" key="4">
    <source>
        <dbReference type="EMBL" id="KAF7260934.1"/>
    </source>
</evidence>
<feature type="transmembrane region" description="Helical" evidence="2">
    <location>
        <begin position="175"/>
        <end position="196"/>
    </location>
</feature>
<reference evidence="4" key="1">
    <citation type="submission" date="2019-07" db="EMBL/GenBank/DDBJ databases">
        <title>Annotation for the trematode Paragonimus miyazaki's.</title>
        <authorList>
            <person name="Choi Y.-J."/>
        </authorList>
    </citation>
    <scope>NUCLEOTIDE SEQUENCE</scope>
    <source>
        <strain evidence="4">Japan</strain>
    </source>
</reference>
<gene>
    <name evidence="4" type="ORF">EG68_01832</name>
</gene>
<dbReference type="Proteomes" id="UP000822476">
    <property type="component" value="Unassembled WGS sequence"/>
</dbReference>
<dbReference type="PROSITE" id="PS50850">
    <property type="entry name" value="MFS"/>
    <property type="match status" value="1"/>
</dbReference>
<dbReference type="InterPro" id="IPR036259">
    <property type="entry name" value="MFS_trans_sf"/>
</dbReference>
<evidence type="ECO:0000259" key="3">
    <source>
        <dbReference type="PROSITE" id="PS50850"/>
    </source>
</evidence>
<evidence type="ECO:0000313" key="5">
    <source>
        <dbReference type="Proteomes" id="UP000822476"/>
    </source>
</evidence>
<keyword evidence="2" id="KW-0812">Transmembrane</keyword>
<feature type="transmembrane region" description="Helical" evidence="2">
    <location>
        <begin position="83"/>
        <end position="107"/>
    </location>
</feature>
<name>A0A8S9Z2E6_9TREM</name>
<feature type="transmembrane region" description="Helical" evidence="2">
    <location>
        <begin position="1054"/>
        <end position="1076"/>
    </location>
</feature>
<dbReference type="EMBL" id="JTDE01000557">
    <property type="protein sequence ID" value="KAF7260934.1"/>
    <property type="molecule type" value="Genomic_DNA"/>
</dbReference>
<dbReference type="GO" id="GO:0008028">
    <property type="term" value="F:monocarboxylic acid transmembrane transporter activity"/>
    <property type="evidence" value="ECO:0007669"/>
    <property type="project" value="TreeGrafter"/>
</dbReference>
<dbReference type="AlphaFoldDB" id="A0A8S9Z2E6"/>
<keyword evidence="2" id="KW-0472">Membrane</keyword>
<dbReference type="GO" id="GO:0016020">
    <property type="term" value="C:membrane"/>
    <property type="evidence" value="ECO:0007669"/>
    <property type="project" value="UniProtKB-SubCell"/>
</dbReference>
<dbReference type="InterPro" id="IPR020846">
    <property type="entry name" value="MFS_dom"/>
</dbReference>
<accession>A0A8S9Z2E6</accession>
<dbReference type="PANTHER" id="PTHR11360:SF286">
    <property type="entry name" value="GH22266P"/>
    <property type="match status" value="1"/>
</dbReference>
<dbReference type="InterPro" id="IPR011701">
    <property type="entry name" value="MFS"/>
</dbReference>
<dbReference type="OrthoDB" id="6499973at2759"/>
<feature type="transmembrane region" description="Helical" evidence="2">
    <location>
        <begin position="234"/>
        <end position="258"/>
    </location>
</feature>
<sequence length="1079" mass="118897">MTSKISVVGYTKIPTGYRNNTSNQENASQRVHMKPASNEVVYTVDGHSIRESDWFISGEVDVVRPETRPEAFVPIAPDGGWSWIVLFASLFSCFFIDGFSFSIGFVLKEIENHFNCSKSQIALLGSLFYGCYMINGPVIAALINSYGCRAVAIGGATLSSGALLLSAFMNSIGALFVTFGIVGGSAFGAVYLPAVISVNIYFNRKRALANGIATIGSPVGAILFGPVTGHLLQIYQWSNTLIIFAGLLLNCVAFGCLYRPLKPTVNLKSLSATYLPEELEAIKIEDIDSSGIFVSESLRASQSIFLSNGRIVKPLIQLNEAMEIENDNLSDVPCEPGIMNDVCKSSIVVFGKQPSSAVEETFSFKRKLFLPSLWGTNLKNFTPHLTAWNHSTKPTNIRIGKLSGQKLFKSVLSSPEINSEQDATLLSSTMEVVNCDESGKNKQTLSPTEHVFRGHSKISETVAMGNVKNSEHHIDTHKNNTPDFLSKTAEKTKRGLQTCHSPNLVINDTTVEKYKIFKGRSTGACIISTPCLSSNICQDLFFCKPVEWSSGSDGITKEKTSNGLLSTSCCEQQTQHLKLPYNQSVDYATDPVVAKSSPLLSPSNCDLFFAKKFMRFNKIHLSTIFANELHQSVTTKILSSEGQLHKRLPQNPATIFGSYVNESPISDRKIEIAILDSKPTLVLLPHPEITINDYRRPFYRSDIFYEKNVPLKPVSFISATPNSHSKTVRSLTFDTTISRIKCNSRNESLNTFTDVEVSEEECGTDCIDSQRRWHGSLLLSLTNIPVSNERDVEKSRYSEYVQSNLHKADTDYKEIDEASCLETCFTCIRRIRDRRIFSPLSKTIHLEHQSEKYYQVESELTIKKKTWLSNFHQFCFRKAFCDVVHIMTDIGLLKNRGYLLVFIANFFALLGTYIPIIYISDLASHHAIQEKQTMYLISIMGVTSIVGRLGFAWLSSRIAVSPIVLQAVTQILLGLTTALMPFQSDFKSQAAAFAMHGLLSGPLASLSTTILCELVDLDELTTAVGLITLSRGIASGIGPPLAGLSYELTGGLTVSYIGAGLSIIFSGIIFSSILCVSSD</sequence>
<dbReference type="Gene3D" id="1.20.1250.20">
    <property type="entry name" value="MFS general substrate transporter like domains"/>
    <property type="match status" value="2"/>
</dbReference>
<protein>
    <recommendedName>
        <fullName evidence="3">Major facilitator superfamily (MFS) profile domain-containing protein</fullName>
    </recommendedName>
</protein>
<feature type="transmembrane region" description="Helical" evidence="2">
    <location>
        <begin position="897"/>
        <end position="920"/>
    </location>
</feature>
<comment type="caution">
    <text evidence="4">The sequence shown here is derived from an EMBL/GenBank/DDBJ whole genome shotgun (WGS) entry which is preliminary data.</text>
</comment>
<proteinExistence type="predicted"/>
<dbReference type="InterPro" id="IPR050327">
    <property type="entry name" value="Proton-linked_MCT"/>
</dbReference>
<feature type="domain" description="Major facilitator superfamily (MFS) profile" evidence="3">
    <location>
        <begin position="897"/>
        <end position="1079"/>
    </location>
</feature>
<feature type="transmembrane region" description="Helical" evidence="2">
    <location>
        <begin position="150"/>
        <end position="169"/>
    </location>
</feature>
<keyword evidence="2" id="KW-1133">Transmembrane helix</keyword>